<organism evidence="1 2">
    <name type="scientific">Gossypium barbadense</name>
    <name type="common">Sea Island cotton</name>
    <name type="synonym">Hibiscus barbadensis</name>
    <dbReference type="NCBI Taxonomy" id="3634"/>
    <lineage>
        <taxon>Eukaryota</taxon>
        <taxon>Viridiplantae</taxon>
        <taxon>Streptophyta</taxon>
        <taxon>Embryophyta</taxon>
        <taxon>Tracheophyta</taxon>
        <taxon>Spermatophyta</taxon>
        <taxon>Magnoliopsida</taxon>
        <taxon>eudicotyledons</taxon>
        <taxon>Gunneridae</taxon>
        <taxon>Pentapetalae</taxon>
        <taxon>rosids</taxon>
        <taxon>malvids</taxon>
        <taxon>Malvales</taxon>
        <taxon>Malvaceae</taxon>
        <taxon>Malvoideae</taxon>
        <taxon>Gossypium</taxon>
    </lineage>
</organism>
<name>A0A5J5WLS8_GOSBA</name>
<evidence type="ECO:0000313" key="1">
    <source>
        <dbReference type="EMBL" id="KAB2093034.1"/>
    </source>
</evidence>
<dbReference type="Proteomes" id="UP000327439">
    <property type="component" value="Chromosome A02"/>
</dbReference>
<gene>
    <name evidence="1" type="ORF">ES319_A02G069000v1</name>
</gene>
<proteinExistence type="predicted"/>
<protein>
    <submittedName>
        <fullName evidence="1">Uncharacterized protein</fullName>
    </submittedName>
</protein>
<reference evidence="2" key="1">
    <citation type="journal article" date="2020" name="Nat. Genet.">
        <title>Genomic diversifications of five Gossypium allopolyploid species and their impact on cotton improvement.</title>
        <authorList>
            <person name="Chen Z.J."/>
            <person name="Sreedasyam A."/>
            <person name="Ando A."/>
            <person name="Song Q."/>
            <person name="De Santiago L.M."/>
            <person name="Hulse-Kemp A.M."/>
            <person name="Ding M."/>
            <person name="Ye W."/>
            <person name="Kirkbride R.C."/>
            <person name="Jenkins J."/>
            <person name="Plott C."/>
            <person name="Lovell J."/>
            <person name="Lin Y.M."/>
            <person name="Vaughn R."/>
            <person name="Liu B."/>
            <person name="Simpson S."/>
            <person name="Scheffler B.E."/>
            <person name="Wen L."/>
            <person name="Saski C.A."/>
            <person name="Grover C.E."/>
            <person name="Hu G."/>
            <person name="Conover J.L."/>
            <person name="Carlson J.W."/>
            <person name="Shu S."/>
            <person name="Boston L.B."/>
            <person name="Williams M."/>
            <person name="Peterson D.G."/>
            <person name="McGee K."/>
            <person name="Jones D.C."/>
            <person name="Wendel J.F."/>
            <person name="Stelly D.M."/>
            <person name="Grimwood J."/>
            <person name="Schmutz J."/>
        </authorList>
    </citation>
    <scope>NUCLEOTIDE SEQUENCE [LARGE SCALE GENOMIC DNA]</scope>
    <source>
        <strain evidence="2">cv. 3-79</strain>
    </source>
</reference>
<sequence length="37" mass="4519">MHFRCLDLSTYWRPFFSPLMNHPPVDKKTVCRSTFLF</sequence>
<keyword evidence="2" id="KW-1185">Reference proteome</keyword>
<dbReference type="AlphaFoldDB" id="A0A5J5WLS8"/>
<dbReference type="EMBL" id="CM018203">
    <property type="protein sequence ID" value="KAB2093034.1"/>
    <property type="molecule type" value="Genomic_DNA"/>
</dbReference>
<evidence type="ECO:0000313" key="2">
    <source>
        <dbReference type="Proteomes" id="UP000327439"/>
    </source>
</evidence>
<accession>A0A5J5WLS8</accession>